<gene>
    <name evidence="2" type="ORF">SAMN04515671_1816</name>
</gene>
<sequence>MSDFTQALIISGGIFAVMMASQFGRRGYSRHKVLLPLISVAAFGYSYLDDAPFGGNAGWLYLAGIAIGGGFAVLATLTTRVTRESDGKVYTTTGVGFVLTWLVAMALRIGFVWSLSNIAGFRLQVGIFMMDHHLVPATIAPFFVLMALATVVGRVIAVQVRVRRIATPDVTVTELVTA</sequence>
<organism evidence="2 3">
    <name type="scientific">Nakamurella panacisegetis</name>
    <dbReference type="NCBI Taxonomy" id="1090615"/>
    <lineage>
        <taxon>Bacteria</taxon>
        <taxon>Bacillati</taxon>
        <taxon>Actinomycetota</taxon>
        <taxon>Actinomycetes</taxon>
        <taxon>Nakamurellales</taxon>
        <taxon>Nakamurellaceae</taxon>
        <taxon>Nakamurella</taxon>
    </lineage>
</organism>
<dbReference type="EMBL" id="LT629710">
    <property type="protein sequence ID" value="SDO72019.1"/>
    <property type="molecule type" value="Genomic_DNA"/>
</dbReference>
<evidence type="ECO:0000313" key="2">
    <source>
        <dbReference type="EMBL" id="SDO72019.1"/>
    </source>
</evidence>
<proteinExistence type="predicted"/>
<evidence type="ECO:0000313" key="3">
    <source>
        <dbReference type="Proteomes" id="UP000198741"/>
    </source>
</evidence>
<dbReference type="AlphaFoldDB" id="A0A1H0LUT8"/>
<keyword evidence="1" id="KW-0812">Transmembrane</keyword>
<accession>A0A1H0LUT8</accession>
<feature type="transmembrane region" description="Helical" evidence="1">
    <location>
        <begin position="60"/>
        <end position="77"/>
    </location>
</feature>
<keyword evidence="1" id="KW-0472">Membrane</keyword>
<evidence type="ECO:0000256" key="1">
    <source>
        <dbReference type="SAM" id="Phobius"/>
    </source>
</evidence>
<dbReference type="STRING" id="1090615.SAMN04515671_1816"/>
<keyword evidence="1" id="KW-1133">Transmembrane helix</keyword>
<keyword evidence="3" id="KW-1185">Reference proteome</keyword>
<protein>
    <recommendedName>
        <fullName evidence="4">DUF1453 domain-containing protein</fullName>
    </recommendedName>
</protein>
<feature type="transmembrane region" description="Helical" evidence="1">
    <location>
        <begin position="89"/>
        <end position="113"/>
    </location>
</feature>
<feature type="transmembrane region" description="Helical" evidence="1">
    <location>
        <begin position="6"/>
        <end position="24"/>
    </location>
</feature>
<reference evidence="2 3" key="1">
    <citation type="submission" date="2016-10" db="EMBL/GenBank/DDBJ databases">
        <authorList>
            <person name="de Groot N.N."/>
        </authorList>
    </citation>
    <scope>NUCLEOTIDE SEQUENCE [LARGE SCALE GENOMIC DNA]</scope>
    <source>
        <strain evidence="3">P4-7,KCTC 19426,CECT 7604</strain>
    </source>
</reference>
<dbReference type="RefSeq" id="WP_090475674.1">
    <property type="nucleotide sequence ID" value="NZ_LT629710.1"/>
</dbReference>
<feature type="transmembrane region" description="Helical" evidence="1">
    <location>
        <begin position="133"/>
        <end position="157"/>
    </location>
</feature>
<dbReference type="Proteomes" id="UP000198741">
    <property type="component" value="Chromosome I"/>
</dbReference>
<feature type="transmembrane region" description="Helical" evidence="1">
    <location>
        <begin position="31"/>
        <end position="48"/>
    </location>
</feature>
<evidence type="ECO:0008006" key="4">
    <source>
        <dbReference type="Google" id="ProtNLM"/>
    </source>
</evidence>
<name>A0A1H0LUT8_9ACTN</name>
<dbReference type="OrthoDB" id="3700731at2"/>